<comment type="caution">
    <text evidence="2">The sequence shown here is derived from an EMBL/GenBank/DDBJ whole genome shotgun (WGS) entry which is preliminary data.</text>
</comment>
<evidence type="ECO:0000313" key="2">
    <source>
        <dbReference type="EMBL" id="PKC67141.1"/>
    </source>
</evidence>
<proteinExistence type="predicted"/>
<feature type="chain" id="PRO_5014735189" description="HAT C-terminal dimerisation domain-containing protein" evidence="1">
    <location>
        <begin position="20"/>
        <end position="51"/>
    </location>
</feature>
<gene>
    <name evidence="2" type="ORF">RhiirA1_305050</name>
</gene>
<accession>A0A2N0RUZ2</accession>
<evidence type="ECO:0000313" key="3">
    <source>
        <dbReference type="Proteomes" id="UP000232688"/>
    </source>
</evidence>
<reference evidence="2 3" key="2">
    <citation type="submission" date="2017-10" db="EMBL/GenBank/DDBJ databases">
        <title>Genome analyses suggest a sexual origin of heterokaryosis in a supposedly ancient asexual fungus.</title>
        <authorList>
            <person name="Corradi N."/>
            <person name="Sedzielewska K."/>
            <person name="Noel J."/>
            <person name="Charron P."/>
            <person name="Farinelli L."/>
            <person name="Marton T."/>
            <person name="Kruger M."/>
            <person name="Pelin A."/>
            <person name="Brachmann A."/>
            <person name="Corradi N."/>
        </authorList>
    </citation>
    <scope>NUCLEOTIDE SEQUENCE [LARGE SCALE GENOMIC DNA]</scope>
    <source>
        <strain evidence="2 3">A1</strain>
    </source>
</reference>
<protein>
    <recommendedName>
        <fullName evidence="4">HAT C-terminal dimerisation domain-containing protein</fullName>
    </recommendedName>
</protein>
<feature type="signal peptide" evidence="1">
    <location>
        <begin position="1"/>
        <end position="19"/>
    </location>
</feature>
<dbReference type="VEuPathDB" id="FungiDB:RhiirA1_305050"/>
<evidence type="ECO:0000256" key="1">
    <source>
        <dbReference type="SAM" id="SignalP"/>
    </source>
</evidence>
<feature type="non-terminal residue" evidence="2">
    <location>
        <position position="1"/>
    </location>
</feature>
<feature type="non-terminal residue" evidence="2">
    <location>
        <position position="51"/>
    </location>
</feature>
<dbReference type="Proteomes" id="UP000232688">
    <property type="component" value="Unassembled WGS sequence"/>
</dbReference>
<name>A0A2N0RUZ2_9GLOM</name>
<keyword evidence="1" id="KW-0732">Signal</keyword>
<evidence type="ECO:0008006" key="4">
    <source>
        <dbReference type="Google" id="ProtNLM"/>
    </source>
</evidence>
<sequence>QVHSAEFLIFLLMMRDYLAIQSINVICEQIFSVTENIIIKIQNRLYLETAK</sequence>
<reference evidence="2 3" key="1">
    <citation type="submission" date="2017-10" db="EMBL/GenBank/DDBJ databases">
        <title>Extensive intraspecific genome diversity in a model arbuscular mycorrhizal fungus.</title>
        <authorList>
            <person name="Chen E.C.H."/>
            <person name="Morin E."/>
            <person name="Baudet D."/>
            <person name="Noel J."/>
            <person name="Ndikumana S."/>
            <person name="Charron P."/>
            <person name="St-Onge C."/>
            <person name="Giorgi J."/>
            <person name="Grigoriev I.V."/>
            <person name="Roux C."/>
            <person name="Martin F.M."/>
            <person name="Corradi N."/>
        </authorList>
    </citation>
    <scope>NUCLEOTIDE SEQUENCE [LARGE SCALE GENOMIC DNA]</scope>
    <source>
        <strain evidence="2 3">A1</strain>
    </source>
</reference>
<dbReference type="AlphaFoldDB" id="A0A2N0RUZ2"/>
<dbReference type="EMBL" id="LLXH01000411">
    <property type="protein sequence ID" value="PKC67141.1"/>
    <property type="molecule type" value="Genomic_DNA"/>
</dbReference>
<organism evidence="2 3">
    <name type="scientific">Rhizophagus irregularis</name>
    <dbReference type="NCBI Taxonomy" id="588596"/>
    <lineage>
        <taxon>Eukaryota</taxon>
        <taxon>Fungi</taxon>
        <taxon>Fungi incertae sedis</taxon>
        <taxon>Mucoromycota</taxon>
        <taxon>Glomeromycotina</taxon>
        <taxon>Glomeromycetes</taxon>
        <taxon>Glomerales</taxon>
        <taxon>Glomeraceae</taxon>
        <taxon>Rhizophagus</taxon>
    </lineage>
</organism>